<dbReference type="PANTHER" id="PTHR24198:SF165">
    <property type="entry name" value="ANKYRIN REPEAT-CONTAINING PROTEIN-RELATED"/>
    <property type="match status" value="1"/>
</dbReference>
<feature type="repeat" description="ANK" evidence="3">
    <location>
        <begin position="521"/>
        <end position="548"/>
    </location>
</feature>
<reference evidence="5" key="1">
    <citation type="journal article" date="2023" name="Mol. Phylogenet. Evol.">
        <title>Genome-scale phylogeny and comparative genomics of the fungal order Sordariales.</title>
        <authorList>
            <person name="Hensen N."/>
            <person name="Bonometti L."/>
            <person name="Westerberg I."/>
            <person name="Brannstrom I.O."/>
            <person name="Guillou S."/>
            <person name="Cros-Aarteil S."/>
            <person name="Calhoun S."/>
            <person name="Haridas S."/>
            <person name="Kuo A."/>
            <person name="Mondo S."/>
            <person name="Pangilinan J."/>
            <person name="Riley R."/>
            <person name="LaButti K."/>
            <person name="Andreopoulos B."/>
            <person name="Lipzen A."/>
            <person name="Chen C."/>
            <person name="Yan M."/>
            <person name="Daum C."/>
            <person name="Ng V."/>
            <person name="Clum A."/>
            <person name="Steindorff A."/>
            <person name="Ohm R.A."/>
            <person name="Martin F."/>
            <person name="Silar P."/>
            <person name="Natvig D.O."/>
            <person name="Lalanne C."/>
            <person name="Gautier V."/>
            <person name="Ament-Velasquez S.L."/>
            <person name="Kruys A."/>
            <person name="Hutchinson M.I."/>
            <person name="Powell A.J."/>
            <person name="Barry K."/>
            <person name="Miller A.N."/>
            <person name="Grigoriev I.V."/>
            <person name="Debuchy R."/>
            <person name="Gladieux P."/>
            <person name="Hiltunen Thoren M."/>
            <person name="Johannesson H."/>
        </authorList>
    </citation>
    <scope>NUCLEOTIDE SEQUENCE</scope>
    <source>
        <strain evidence="5">CBS 958.72</strain>
    </source>
</reference>
<evidence type="ECO:0000256" key="2">
    <source>
        <dbReference type="ARBA" id="ARBA00023043"/>
    </source>
</evidence>
<proteinExistence type="predicted"/>
<keyword evidence="6" id="KW-1185">Reference proteome</keyword>
<dbReference type="PROSITE" id="PS50297">
    <property type="entry name" value="ANK_REP_REGION"/>
    <property type="match status" value="4"/>
</dbReference>
<dbReference type="Gene3D" id="1.25.40.20">
    <property type="entry name" value="Ankyrin repeat-containing domain"/>
    <property type="match status" value="3"/>
</dbReference>
<organism evidence="5 6">
    <name type="scientific">Lasiosphaeria ovina</name>
    <dbReference type="NCBI Taxonomy" id="92902"/>
    <lineage>
        <taxon>Eukaryota</taxon>
        <taxon>Fungi</taxon>
        <taxon>Dikarya</taxon>
        <taxon>Ascomycota</taxon>
        <taxon>Pezizomycotina</taxon>
        <taxon>Sordariomycetes</taxon>
        <taxon>Sordariomycetidae</taxon>
        <taxon>Sordariales</taxon>
        <taxon>Lasiosphaeriaceae</taxon>
        <taxon>Lasiosphaeria</taxon>
    </lineage>
</organism>
<feature type="region of interest" description="Disordered" evidence="4">
    <location>
        <begin position="1673"/>
        <end position="1713"/>
    </location>
</feature>
<feature type="repeat" description="ANK" evidence="3">
    <location>
        <begin position="554"/>
        <end position="586"/>
    </location>
</feature>
<dbReference type="PANTHER" id="PTHR24198">
    <property type="entry name" value="ANKYRIN REPEAT AND PROTEIN KINASE DOMAIN-CONTAINING PROTEIN"/>
    <property type="match status" value="1"/>
</dbReference>
<evidence type="ECO:0000256" key="3">
    <source>
        <dbReference type="PROSITE-ProRule" id="PRU00023"/>
    </source>
</evidence>
<dbReference type="SMART" id="SM00248">
    <property type="entry name" value="ANK"/>
    <property type="match status" value="11"/>
</dbReference>
<dbReference type="InterPro" id="IPR036770">
    <property type="entry name" value="Ankyrin_rpt-contain_sf"/>
</dbReference>
<dbReference type="SUPFAM" id="SSF48403">
    <property type="entry name" value="Ankyrin repeat"/>
    <property type="match status" value="3"/>
</dbReference>
<reference evidence="5" key="2">
    <citation type="submission" date="2023-06" db="EMBL/GenBank/DDBJ databases">
        <authorList>
            <consortium name="Lawrence Berkeley National Laboratory"/>
            <person name="Haridas S."/>
            <person name="Hensen N."/>
            <person name="Bonometti L."/>
            <person name="Westerberg I."/>
            <person name="Brannstrom I.O."/>
            <person name="Guillou S."/>
            <person name="Cros-Aarteil S."/>
            <person name="Calhoun S."/>
            <person name="Kuo A."/>
            <person name="Mondo S."/>
            <person name="Pangilinan J."/>
            <person name="Riley R."/>
            <person name="Labutti K."/>
            <person name="Andreopoulos B."/>
            <person name="Lipzen A."/>
            <person name="Chen C."/>
            <person name="Yanf M."/>
            <person name="Daum C."/>
            <person name="Ng V."/>
            <person name="Clum A."/>
            <person name="Steindorff A."/>
            <person name="Ohm R."/>
            <person name="Martin F."/>
            <person name="Silar P."/>
            <person name="Natvig D."/>
            <person name="Lalanne C."/>
            <person name="Gautier V."/>
            <person name="Ament-Velasquez S.L."/>
            <person name="Kruys A."/>
            <person name="Hutchinson M.I."/>
            <person name="Powell A.J."/>
            <person name="Barry K."/>
            <person name="Miller A.N."/>
            <person name="Grigoriev I.V."/>
            <person name="Debuchy R."/>
            <person name="Gladieux P."/>
            <person name="Thoren M.H."/>
            <person name="Johannesson H."/>
        </authorList>
    </citation>
    <scope>NUCLEOTIDE SEQUENCE</scope>
    <source>
        <strain evidence="5">CBS 958.72</strain>
    </source>
</reference>
<dbReference type="Pfam" id="PF12796">
    <property type="entry name" value="Ank_2"/>
    <property type="match status" value="2"/>
</dbReference>
<comment type="caution">
    <text evidence="5">The sequence shown here is derived from an EMBL/GenBank/DDBJ whole genome shotgun (WGS) entry which is preliminary data.</text>
</comment>
<dbReference type="PROSITE" id="PS50088">
    <property type="entry name" value="ANK_REPEAT"/>
    <property type="match status" value="4"/>
</dbReference>
<gene>
    <name evidence="5" type="ORF">B0T24DRAFT_645956</name>
</gene>
<feature type="region of interest" description="Disordered" evidence="4">
    <location>
        <begin position="581"/>
        <end position="636"/>
    </location>
</feature>
<evidence type="ECO:0000313" key="6">
    <source>
        <dbReference type="Proteomes" id="UP001287356"/>
    </source>
</evidence>
<evidence type="ECO:0000256" key="4">
    <source>
        <dbReference type="SAM" id="MobiDB-lite"/>
    </source>
</evidence>
<dbReference type="PRINTS" id="PR01415">
    <property type="entry name" value="ANKYRIN"/>
</dbReference>
<feature type="repeat" description="ANK" evidence="3">
    <location>
        <begin position="793"/>
        <end position="818"/>
    </location>
</feature>
<sequence>MSSETLPELPAPLGNLVRHIAEHPYTPMVQLMKPYRDYETHLRQAFAQNPGHELLKDHHVNTLPLFTDDTPSIKVRARDITNELAEESSKYVMPLPKDLRRPDKSPAVVQSFKDFQRNFNVFSESSLIELDWNNIVAAGSSVVNCLLPVPDHHNRSKRGLREFFHEKFSPASDVDLFMYGLTEEQAIEKIKDIEARVRDSLLTETTTVRTKHALTICSQYPTRHIQIVLRIYKSVSEILTGFDIDCSGAAYDGKQVYCTPRALPSYENRLSKYSHRGFEVYWSELDRSRIDPTIFERSFRRTVGLARLLVLEQLPTSSARDSYLDQRREERGRPRINRYLLNLHTLNGNIKDEHEDEIADWVNEEEVSNYHTFSIPYGPRFQAKRIEKLCYTRDLLLNAEWNQHDDERKVYLHRHPAFFGRSVDVMHDCCGYCPIPRTDEEKEVAEKEDKIYVSGTITFLKDDPGRQQIGSFNPLTDNDWTEMAYVGNTARLCQAIVDGDVEHVEDWLAQEGANPDSRDYTGRTPLQLAVMCSSPELVRCLVNSGARLVSRLADGRTALHLAAARGDVEIIKILMKKSAANEAEYEEKEDQRRRSKSATKDQKAEGQEDPEDNASSDGELVEEDESDDEAKSMATGSFVRVKSKTVPPEELVPVEDKEEPDFYDVNVVAWDTPCSALHFAIMEGQVEAVKALCQEHGADALLPVKFLDNEKRPSGALLTLVLALALPIEEAVEMAGTLLSLGVSSAQADMNSITAFHRYAEQNAESLLDALVDIDTIETRTAINHIALPDSQNSSTPLHAALRSGNFGVVLKLLDNGAVPQVDFESWLKLAKLFTKMEQQLSGFEANQKRFNQMMEQPLLVALKSSNPAAALVLLERGADPNVITPSSHSYLGGAMYSRFEPESALDIVNSQLKALRDLPKGIDTYLDNFKYGIYQHWLVSVAIDEARKSYRKQIKTYEKEEERLSNSPGVLEKKTAITETIHTMEEVRQAMLERDAKTFMELHPEYVDRFAHLSYRNAMKIAQAQKPFDVDFIFSGVSDMTEARKVAYIQLFEAAWSGDLERIKTLTLTTWDKYKMEAPLKIAVYSQNQGSHTPFSLAFFRGHLNVAKAILAITQAQYSPDEKRKTRFRMEQDNDCGDDESVGSNDSEPRLYSEIVDDEFKIENVGQVSMKVKSDVKPQDFLNWYCIEVGIDAKPSPRTRAMFYHVIQRNDINGLRILLDWAEYFTTSKFSPDDEVPRFYSFPDDDFRIAVELGRTELLAKIIRRTGAVYYQGLAVYGKKRKDWASVASASRDAVYSPTGSETSPLLIGAEAGRIETVEWFLTDIPSRHYLGFAKSKAARDDKRLKHLAQSPGGVDGAISKWLSNQSDLVIHAAVCCPENEKTIELVSYLVKTCASSLDKKSGEGMTPLMVACHNGRVEFAKILIEAGADQITRDISARNLLHAALYWNPTAKQLKPLLDLFDRSVLAHMLQERSRTQTPIQFWLAGRHTSCFPNRYDNTKDELEVLKLLLNIAPEVAAKALTKLNGAGDTPLHFLVQKDADPVLVRTIIEYSPSLLLRENAVGRTPVEVAHDRFVSSRIKEEFAKPYHSINKTLELVSRAPATFLEKEDDNGPREHEDKSNVAKNWRLCTEMLGRLGSTKRGLVSLSEANDVAKRLSEAHIRKRYNYTLATPEDGSEGAEEGKWEPKSADRNVEGGDDTDEEESQNKGHCPCGYTHQIIYV</sequence>
<dbReference type="EMBL" id="JAULSN010000001">
    <property type="protein sequence ID" value="KAK3383765.1"/>
    <property type="molecule type" value="Genomic_DNA"/>
</dbReference>
<name>A0AAE0NLR1_9PEZI</name>
<keyword evidence="1" id="KW-0677">Repeat</keyword>
<feature type="compositionally biased region" description="Acidic residues" evidence="4">
    <location>
        <begin position="607"/>
        <end position="628"/>
    </location>
</feature>
<accession>A0AAE0NLR1</accession>
<feature type="repeat" description="ANK" evidence="3">
    <location>
        <begin position="1405"/>
        <end position="1437"/>
    </location>
</feature>
<feature type="compositionally biased region" description="Basic and acidic residues" evidence="4">
    <location>
        <begin position="1682"/>
        <end position="1696"/>
    </location>
</feature>
<dbReference type="Proteomes" id="UP001287356">
    <property type="component" value="Unassembled WGS sequence"/>
</dbReference>
<dbReference type="Pfam" id="PF00023">
    <property type="entry name" value="Ank"/>
    <property type="match status" value="1"/>
</dbReference>
<evidence type="ECO:0000256" key="1">
    <source>
        <dbReference type="ARBA" id="ARBA00022737"/>
    </source>
</evidence>
<dbReference type="InterPro" id="IPR002110">
    <property type="entry name" value="Ankyrin_rpt"/>
</dbReference>
<evidence type="ECO:0000313" key="5">
    <source>
        <dbReference type="EMBL" id="KAK3383765.1"/>
    </source>
</evidence>
<keyword evidence="2 3" id="KW-0040">ANK repeat</keyword>
<protein>
    <submittedName>
        <fullName evidence="5">Ankyrin repeat-containing domain protein</fullName>
    </submittedName>
</protein>